<evidence type="ECO:0000313" key="2">
    <source>
        <dbReference type="Proteomes" id="UP001066276"/>
    </source>
</evidence>
<evidence type="ECO:0000313" key="1">
    <source>
        <dbReference type="EMBL" id="KAJ1137986.1"/>
    </source>
</evidence>
<dbReference type="AlphaFoldDB" id="A0AAV7QC44"/>
<dbReference type="EMBL" id="JANPWB010000010">
    <property type="protein sequence ID" value="KAJ1137986.1"/>
    <property type="molecule type" value="Genomic_DNA"/>
</dbReference>
<dbReference type="Proteomes" id="UP001066276">
    <property type="component" value="Chromosome 6"/>
</dbReference>
<proteinExistence type="predicted"/>
<reference evidence="1" key="1">
    <citation type="journal article" date="2022" name="bioRxiv">
        <title>Sequencing and chromosome-scale assembly of the giantPleurodeles waltlgenome.</title>
        <authorList>
            <person name="Brown T."/>
            <person name="Elewa A."/>
            <person name="Iarovenko S."/>
            <person name="Subramanian E."/>
            <person name="Araus A.J."/>
            <person name="Petzold A."/>
            <person name="Susuki M."/>
            <person name="Suzuki K.-i.T."/>
            <person name="Hayashi T."/>
            <person name="Toyoda A."/>
            <person name="Oliveira C."/>
            <person name="Osipova E."/>
            <person name="Leigh N.D."/>
            <person name="Simon A."/>
            <person name="Yun M.H."/>
        </authorList>
    </citation>
    <scope>NUCLEOTIDE SEQUENCE</scope>
    <source>
        <strain evidence="1">20211129_DDA</strain>
        <tissue evidence="1">Liver</tissue>
    </source>
</reference>
<organism evidence="1 2">
    <name type="scientific">Pleurodeles waltl</name>
    <name type="common">Iberian ribbed newt</name>
    <dbReference type="NCBI Taxonomy" id="8319"/>
    <lineage>
        <taxon>Eukaryota</taxon>
        <taxon>Metazoa</taxon>
        <taxon>Chordata</taxon>
        <taxon>Craniata</taxon>
        <taxon>Vertebrata</taxon>
        <taxon>Euteleostomi</taxon>
        <taxon>Amphibia</taxon>
        <taxon>Batrachia</taxon>
        <taxon>Caudata</taxon>
        <taxon>Salamandroidea</taxon>
        <taxon>Salamandridae</taxon>
        <taxon>Pleurodelinae</taxon>
        <taxon>Pleurodeles</taxon>
    </lineage>
</organism>
<keyword evidence="2" id="KW-1185">Reference proteome</keyword>
<gene>
    <name evidence="1" type="ORF">NDU88_004377</name>
</gene>
<protein>
    <submittedName>
        <fullName evidence="1">Uncharacterized protein</fullName>
    </submittedName>
</protein>
<accession>A0AAV7QC44</accession>
<name>A0AAV7QC44_PLEWA</name>
<comment type="caution">
    <text evidence="1">The sequence shown here is derived from an EMBL/GenBank/DDBJ whole genome shotgun (WGS) entry which is preliminary data.</text>
</comment>
<sequence>MGPGLPLPVCSLPGMGEVFAPCGATSRVPSGARASSGPPQPRACLRELVGAGRFSAPAVSWPHSLCCSHRGVFCKPATSFSVPSGHFLIVPGGLTAVRLSEC</sequence>